<reference evidence="2" key="1">
    <citation type="journal article" date="2014" name="Int. J. Syst. Evol. Microbiol.">
        <title>Complete genome sequence of Corynebacterium casei LMG S-19264T (=DSM 44701T), isolated from a smear-ripened cheese.</title>
        <authorList>
            <consortium name="US DOE Joint Genome Institute (JGI-PGF)"/>
            <person name="Walter F."/>
            <person name="Albersmeier A."/>
            <person name="Kalinowski J."/>
            <person name="Ruckert C."/>
        </authorList>
    </citation>
    <scope>NUCLEOTIDE SEQUENCE</scope>
    <source>
        <strain evidence="2">CGMCC 4.7308</strain>
    </source>
</reference>
<comment type="caution">
    <text evidence="2">The sequence shown here is derived from an EMBL/GenBank/DDBJ whole genome shotgun (WGS) entry which is preliminary data.</text>
</comment>
<feature type="region of interest" description="Disordered" evidence="1">
    <location>
        <begin position="38"/>
        <end position="58"/>
    </location>
</feature>
<organism evidence="2 3">
    <name type="scientific">Nakamurella endophytica</name>
    <dbReference type="NCBI Taxonomy" id="1748367"/>
    <lineage>
        <taxon>Bacteria</taxon>
        <taxon>Bacillati</taxon>
        <taxon>Actinomycetota</taxon>
        <taxon>Actinomycetes</taxon>
        <taxon>Nakamurellales</taxon>
        <taxon>Nakamurellaceae</taxon>
        <taxon>Nakamurella</taxon>
    </lineage>
</organism>
<evidence type="ECO:0000313" key="3">
    <source>
        <dbReference type="Proteomes" id="UP000655208"/>
    </source>
</evidence>
<name>A0A917T581_9ACTN</name>
<keyword evidence="3" id="KW-1185">Reference proteome</keyword>
<protein>
    <submittedName>
        <fullName evidence="2">Uncharacterized protein</fullName>
    </submittedName>
</protein>
<dbReference type="AlphaFoldDB" id="A0A917T581"/>
<proteinExistence type="predicted"/>
<dbReference type="EMBL" id="BMNA01000007">
    <property type="protein sequence ID" value="GGM09788.1"/>
    <property type="molecule type" value="Genomic_DNA"/>
</dbReference>
<reference evidence="2" key="2">
    <citation type="submission" date="2020-09" db="EMBL/GenBank/DDBJ databases">
        <authorList>
            <person name="Sun Q."/>
            <person name="Zhou Y."/>
        </authorList>
    </citation>
    <scope>NUCLEOTIDE SEQUENCE</scope>
    <source>
        <strain evidence="2">CGMCC 4.7308</strain>
    </source>
</reference>
<dbReference type="RefSeq" id="WP_188943267.1">
    <property type="nucleotide sequence ID" value="NZ_BMNA01000007.1"/>
</dbReference>
<evidence type="ECO:0000256" key="1">
    <source>
        <dbReference type="SAM" id="MobiDB-lite"/>
    </source>
</evidence>
<evidence type="ECO:0000313" key="2">
    <source>
        <dbReference type="EMBL" id="GGM09788.1"/>
    </source>
</evidence>
<sequence>MWIAIDPDHPRRRIAFGDEERAHSYADKLTSAWTVRPADDPQVQPITGTWADDETPSA</sequence>
<accession>A0A917T581</accession>
<dbReference type="Proteomes" id="UP000655208">
    <property type="component" value="Unassembled WGS sequence"/>
</dbReference>
<gene>
    <name evidence="2" type="ORF">GCM10011594_32130</name>
</gene>